<dbReference type="InterPro" id="IPR011051">
    <property type="entry name" value="RmlC_Cupin_sf"/>
</dbReference>
<dbReference type="Pfam" id="PF01381">
    <property type="entry name" value="HTH_3"/>
    <property type="match status" value="1"/>
</dbReference>
<dbReference type="Gene3D" id="1.10.260.40">
    <property type="entry name" value="lambda repressor-like DNA-binding domains"/>
    <property type="match status" value="1"/>
</dbReference>
<dbReference type="GO" id="GO:0003677">
    <property type="term" value="F:DNA binding"/>
    <property type="evidence" value="ECO:0007669"/>
    <property type="project" value="UniProtKB-KW"/>
</dbReference>
<dbReference type="GO" id="GO:0003700">
    <property type="term" value="F:DNA-binding transcription factor activity"/>
    <property type="evidence" value="ECO:0007669"/>
    <property type="project" value="TreeGrafter"/>
</dbReference>
<dbReference type="SUPFAM" id="SSF47413">
    <property type="entry name" value="lambda repressor-like DNA-binding domains"/>
    <property type="match status" value="1"/>
</dbReference>
<dbReference type="SUPFAM" id="SSF51182">
    <property type="entry name" value="RmlC-like cupins"/>
    <property type="match status" value="1"/>
</dbReference>
<evidence type="ECO:0000313" key="5">
    <source>
        <dbReference type="Proteomes" id="UP000254701"/>
    </source>
</evidence>
<evidence type="ECO:0000256" key="2">
    <source>
        <dbReference type="SAM" id="MobiDB-lite"/>
    </source>
</evidence>
<evidence type="ECO:0000256" key="1">
    <source>
        <dbReference type="ARBA" id="ARBA00023125"/>
    </source>
</evidence>
<dbReference type="InterPro" id="IPR014710">
    <property type="entry name" value="RmlC-like_jellyroll"/>
</dbReference>
<dbReference type="InterPro" id="IPR013096">
    <property type="entry name" value="Cupin_2"/>
</dbReference>
<dbReference type="CDD" id="cd02209">
    <property type="entry name" value="cupin_XRE_C"/>
    <property type="match status" value="1"/>
</dbReference>
<dbReference type="InterPro" id="IPR050807">
    <property type="entry name" value="TransReg_Diox_bact_type"/>
</dbReference>
<evidence type="ECO:0000313" key="4">
    <source>
        <dbReference type="EMBL" id="SUY29394.1"/>
    </source>
</evidence>
<dbReference type="AlphaFoldDB" id="A0A381IPS6"/>
<dbReference type="EMBL" id="UFSM01000004">
    <property type="protein sequence ID" value="SUY29394.1"/>
    <property type="molecule type" value="Genomic_DNA"/>
</dbReference>
<dbReference type="GO" id="GO:0005829">
    <property type="term" value="C:cytosol"/>
    <property type="evidence" value="ECO:0007669"/>
    <property type="project" value="TreeGrafter"/>
</dbReference>
<accession>A0A381IPS6</accession>
<dbReference type="SMART" id="SM00530">
    <property type="entry name" value="HTH_XRE"/>
    <property type="match status" value="1"/>
</dbReference>
<dbReference type="CDD" id="cd00093">
    <property type="entry name" value="HTH_XRE"/>
    <property type="match status" value="1"/>
</dbReference>
<name>A0A381IPS6_AMIAI</name>
<sequence length="206" mass="22374">MPLDIDDAAAGNGDAPHADMPAAASIGQMLRARRKLIGKTMKQVAAEAGLTEGFISQIERGISTPSLISLYNVASALETSVDTFLSQPPEHTHSMVSHAGARRGYNVETKERVYELLERGFPGAQLNGCITHMPQGYASEITTHQGEDFLYLIEGEMLYEIDGKEYLLKAGDTLHFPASLPHRARNVGPGPARELWVGTTRIISET</sequence>
<dbReference type="InterPro" id="IPR010982">
    <property type="entry name" value="Lambda_DNA-bd_dom_sf"/>
</dbReference>
<proteinExistence type="predicted"/>
<dbReference type="PROSITE" id="PS50943">
    <property type="entry name" value="HTH_CROC1"/>
    <property type="match status" value="1"/>
</dbReference>
<organism evidence="4 5">
    <name type="scientific">Aminobacter aminovorans</name>
    <name type="common">Chelatobacter heintzii</name>
    <dbReference type="NCBI Taxonomy" id="83263"/>
    <lineage>
        <taxon>Bacteria</taxon>
        <taxon>Pseudomonadati</taxon>
        <taxon>Pseudomonadota</taxon>
        <taxon>Alphaproteobacteria</taxon>
        <taxon>Hyphomicrobiales</taxon>
        <taxon>Phyllobacteriaceae</taxon>
        <taxon>Aminobacter</taxon>
    </lineage>
</organism>
<dbReference type="Pfam" id="PF07883">
    <property type="entry name" value="Cupin_2"/>
    <property type="match status" value="1"/>
</dbReference>
<evidence type="ECO:0000259" key="3">
    <source>
        <dbReference type="PROSITE" id="PS50943"/>
    </source>
</evidence>
<keyword evidence="1" id="KW-0238">DNA-binding</keyword>
<feature type="compositionally biased region" description="Low complexity" evidence="2">
    <location>
        <begin position="8"/>
        <end position="19"/>
    </location>
</feature>
<dbReference type="InterPro" id="IPR001387">
    <property type="entry name" value="Cro/C1-type_HTH"/>
</dbReference>
<feature type="region of interest" description="Disordered" evidence="2">
    <location>
        <begin position="1"/>
        <end position="20"/>
    </location>
</feature>
<reference evidence="4 5" key="1">
    <citation type="submission" date="2018-06" db="EMBL/GenBank/DDBJ databases">
        <authorList>
            <consortium name="Pathogen Informatics"/>
            <person name="Doyle S."/>
        </authorList>
    </citation>
    <scope>NUCLEOTIDE SEQUENCE [LARGE SCALE GENOMIC DNA]</scope>
    <source>
        <strain evidence="4 5">NCTC10684</strain>
    </source>
</reference>
<protein>
    <submittedName>
        <fullName evidence="4">HTH-type transcriptional regulator PuuR</fullName>
    </submittedName>
</protein>
<dbReference type="RefSeq" id="WP_165916018.1">
    <property type="nucleotide sequence ID" value="NZ_BAAAVY010000037.1"/>
</dbReference>
<dbReference type="Gene3D" id="2.60.120.10">
    <property type="entry name" value="Jelly Rolls"/>
    <property type="match status" value="1"/>
</dbReference>
<gene>
    <name evidence="4" type="primary">puuR_6</name>
    <name evidence="4" type="ORF">NCTC10684_05627</name>
</gene>
<feature type="domain" description="HTH cro/C1-type" evidence="3">
    <location>
        <begin position="30"/>
        <end position="84"/>
    </location>
</feature>
<dbReference type="PANTHER" id="PTHR46797:SF25">
    <property type="entry name" value="TRANSCRIPTIONAL REGULATOR"/>
    <property type="match status" value="1"/>
</dbReference>
<dbReference type="Proteomes" id="UP000254701">
    <property type="component" value="Unassembled WGS sequence"/>
</dbReference>
<dbReference type="PANTHER" id="PTHR46797">
    <property type="entry name" value="HTH-TYPE TRANSCRIPTIONAL REGULATOR"/>
    <property type="match status" value="1"/>
</dbReference>